<evidence type="ECO:0000313" key="2">
    <source>
        <dbReference type="Proteomes" id="UP000726777"/>
    </source>
</evidence>
<protein>
    <submittedName>
        <fullName evidence="1">Uncharacterized protein</fullName>
    </submittedName>
</protein>
<name>A0A9Q3YG61_VIBPH</name>
<accession>A0A9Q3YG61</accession>
<comment type="caution">
    <text evidence="1">The sequence shown here is derived from an EMBL/GenBank/DDBJ whole genome shotgun (WGS) entry which is preliminary data.</text>
</comment>
<organism evidence="1 2">
    <name type="scientific">Vibrio parahaemolyticus</name>
    <dbReference type="NCBI Taxonomy" id="670"/>
    <lineage>
        <taxon>Bacteria</taxon>
        <taxon>Pseudomonadati</taxon>
        <taxon>Pseudomonadota</taxon>
        <taxon>Gammaproteobacteria</taxon>
        <taxon>Vibrionales</taxon>
        <taxon>Vibrionaceae</taxon>
        <taxon>Vibrio</taxon>
    </lineage>
</organism>
<sequence>MAKAIDFPTNTTDVKCDLHLYVFDKSKYGSFEEAFVSGDFKSTSEDVSVLNFTEQRFSVWEVQDVINTLTSFIGNADLETGILLAKECSRIFVPINQLGSIICTYDSACSDGINFESLYDLCQLAIGNPAVVSEYLGDETFDAEQFDIEPQTETN</sequence>
<reference evidence="1" key="1">
    <citation type="submission" date="2020-09" db="EMBL/GenBank/DDBJ databases">
        <title>Genome sequence of Vibrio parahaemolyticus isolates.</title>
        <authorList>
            <person name="Hammerl J.A."/>
            <person name="Strauch E."/>
        </authorList>
    </citation>
    <scope>NUCLEOTIDE SEQUENCE</scope>
    <source>
        <strain evidence="1">17-VB00146</strain>
    </source>
</reference>
<proteinExistence type="predicted"/>
<dbReference type="RefSeq" id="WP_228085639.1">
    <property type="nucleotide sequence ID" value="NZ_JACVHL010000002.1"/>
</dbReference>
<dbReference type="EMBL" id="JACVHL010000002">
    <property type="protein sequence ID" value="MCC3803966.1"/>
    <property type="molecule type" value="Genomic_DNA"/>
</dbReference>
<dbReference type="AlphaFoldDB" id="A0A9Q3YG61"/>
<dbReference type="Proteomes" id="UP000726777">
    <property type="component" value="Unassembled WGS sequence"/>
</dbReference>
<gene>
    <name evidence="1" type="ORF">IB292_02835</name>
</gene>
<evidence type="ECO:0000313" key="1">
    <source>
        <dbReference type="EMBL" id="MCC3803966.1"/>
    </source>
</evidence>